<evidence type="ECO:0000256" key="5">
    <source>
        <dbReference type="ARBA" id="ARBA00023306"/>
    </source>
</evidence>
<organism evidence="11 12">
    <name type="scientific">Aquatica leii</name>
    <dbReference type="NCBI Taxonomy" id="1421715"/>
    <lineage>
        <taxon>Eukaryota</taxon>
        <taxon>Metazoa</taxon>
        <taxon>Ecdysozoa</taxon>
        <taxon>Arthropoda</taxon>
        <taxon>Hexapoda</taxon>
        <taxon>Insecta</taxon>
        <taxon>Pterygota</taxon>
        <taxon>Neoptera</taxon>
        <taxon>Endopterygota</taxon>
        <taxon>Coleoptera</taxon>
        <taxon>Polyphaga</taxon>
        <taxon>Elateriformia</taxon>
        <taxon>Elateroidea</taxon>
        <taxon>Lampyridae</taxon>
        <taxon>Luciolinae</taxon>
        <taxon>Aquatica</taxon>
    </lineage>
</organism>
<keyword evidence="12" id="KW-1185">Reference proteome</keyword>
<name>A0AAN7P6L0_9COLE</name>
<feature type="region of interest" description="Disordered" evidence="7">
    <location>
        <begin position="1611"/>
        <end position="1688"/>
    </location>
</feature>
<evidence type="ECO:0000313" key="12">
    <source>
        <dbReference type="Proteomes" id="UP001353858"/>
    </source>
</evidence>
<keyword evidence="5" id="KW-0131">Cell cycle</keyword>
<evidence type="ECO:0000256" key="4">
    <source>
        <dbReference type="ARBA" id="ARBA00023242"/>
    </source>
</evidence>
<keyword evidence="6" id="KW-0175">Coiled coil</keyword>
<evidence type="ECO:0000256" key="3">
    <source>
        <dbReference type="ARBA" id="ARBA00022776"/>
    </source>
</evidence>
<dbReference type="PANTHER" id="PTHR14222:SF2">
    <property type="entry name" value="CONDENSIN COMPLEX SUBUNIT 1"/>
    <property type="match status" value="1"/>
</dbReference>
<proteinExistence type="predicted"/>
<evidence type="ECO:0000259" key="10">
    <source>
        <dbReference type="Pfam" id="PF12922"/>
    </source>
</evidence>
<evidence type="ECO:0000256" key="2">
    <source>
        <dbReference type="ARBA" id="ARBA00022618"/>
    </source>
</evidence>
<sequence length="1688" mass="195091">MDKVFNHDDTILFINFENEDILPDPISNPYVILNYYVNRDVKYTEKVISNKISAVLHLKNYTNQQFMEFGTLQPIKPYLQNIPPTKTMIFITFVSAANNLSEIFKLLWGNNIINVAVIVYDSNDDFKVYYANPNAPANECASKFNDFIASDCNSTFTYEFPKILRQYPNCSLGFQSTMDLDFYIGKSKLVSIAAYIVTTVTQVLNLKWKQGVITLGYESNNNLTKNFYVKLHSPEMLSEFGVSTISMFQDIMVFIVPVPIKISPWKVLTIEFKPIVWVALLLAFLITALVWWVILKMYSDNEDYNNFIVVFFEVFLITISGSANRPPTPLALRFLFIICSIMSYINFVIPQNKSELLSDNDVQYYVRNVVSIKEIQARLREAKQYYKDDGPEFILQNFDIYYSILHHADQLQINLILEAYEDLQRAVKTLNDNINFILQDKDNLNDEFNAKYVNVIKMLTYIYTNIIVLIEQKIESKRSQTLQKGKQRNKPQMDDLYNMYDKKMILITLSNILQQEINVFWDPPVVEEMFVNLIAEVCYRFLENPTIKADKELCTELFSTLGMLIKGYSHGVTFVIRIVQFIKIHDHLSHCVPDGIQLLVKNYNCKGLIADFVREITEWQTDEKFQDAQGARNCSAVLLEMSNVMPDLMIPEVMYLHHYLNEDSYTLRNSVLHVITEVVLQVLTKPNLTETERESRDTFLSYLMEHIDDTAALVRSKVFQHWSRLQQENAIPLKIQYEILERAVFHLRDKAANVRKAAAICVTTFLSHNIYGSKLQLDVMRAELDNKNKELGELKARLEDSHVSKVKELTEQFQSKEEKLKEVVLKELKEGTCKEMETEVSKEHLHDLVRLYILEDKFKEVFELCNSGETLPEWQKMRDELDKEELASLFVTLIRMIFTDLTFGTGSLMASENVASETELNQLVALENAVEYLSKAVGFMELIDSAIKPMSDLLESVSIGDMQEAIEFFVAAYKFNINNAVYGVLEMIKIMQRNEQERKDHVINAFKRIYLTTDSTTMKEHTTTIVESLIALLKMIPYENYQDLCIIISEWVSKSILDNSIIELLWQYFTKRLEVSEEQSRAALTLLTMATMGRRTIGSKNIKMVATVAFGQRGRDDILLLKAGCEFLEAAAKEKQDITSSKPPFKIKATDTMWAELTDIVIEHFKKKNCYYNGMISSAMACIYRLCSKPEKICEEIIEKVMNIITTDLSQNSKIDGYTLNQISHLLGEVALKQLNFLDESVYKELKRRNYIREERKCKSKNKKINISKIQNASSAKRAANSTNQSSMCDDSVTPAGDESTLEGAQADDTDAEFILNVLENNTVSESSGLGKLAYIIIHLCKHSDQYDNVQIQGTAVNALLRYMLVSSKLCQKHMQLIFTILEKTKYPEVKSNILIHCSDLLERFPNIVEPWTPRIYERLRDDCQEVRRTGFFILANLILRDMIRVQGHISEMACCIVDAEEQLRNMSKNFFTQLSHKGNNLYNVLPDIFLHLCENKSLNEENLKFIMKFLFSLIDKNKQMENLVERFCGKFRITEDDYMYRNIAFCLSLIQYNEKGLRNLLDSFGYYKNILQNDDVYGYFKQILATCNKSVKNEIKALSAELEEKINSGFEINEDGQPPLNPTQNQPKSAFKKPKGRAPNKKARRKKADSDSDEFDEVEKENTPVKQTRRPQRRTPRRKIIDDDDSD</sequence>
<comment type="caution">
    <text evidence="11">The sequence shown here is derived from an EMBL/GenBank/DDBJ whole genome shotgun (WGS) entry which is preliminary data.</text>
</comment>
<keyword evidence="8" id="KW-1133">Transmembrane helix</keyword>
<dbReference type="InterPro" id="IPR026971">
    <property type="entry name" value="CND1/NCAPD3"/>
</dbReference>
<dbReference type="Pfam" id="PF12717">
    <property type="entry name" value="Cnd1"/>
    <property type="match status" value="1"/>
</dbReference>
<feature type="coiled-coil region" evidence="6">
    <location>
        <begin position="777"/>
        <end position="826"/>
    </location>
</feature>
<keyword evidence="4" id="KW-0539">Nucleus</keyword>
<accession>A0AAN7P6L0</accession>
<dbReference type="GO" id="GO:0010032">
    <property type="term" value="P:meiotic chromosome condensation"/>
    <property type="evidence" value="ECO:0007669"/>
    <property type="project" value="TreeGrafter"/>
</dbReference>
<dbReference type="GO" id="GO:0000779">
    <property type="term" value="C:condensed chromosome, centromeric region"/>
    <property type="evidence" value="ECO:0007669"/>
    <property type="project" value="TreeGrafter"/>
</dbReference>
<dbReference type="GO" id="GO:0000796">
    <property type="term" value="C:condensin complex"/>
    <property type="evidence" value="ECO:0007669"/>
    <property type="project" value="TreeGrafter"/>
</dbReference>
<evidence type="ECO:0008006" key="13">
    <source>
        <dbReference type="Google" id="ProtNLM"/>
    </source>
</evidence>
<evidence type="ECO:0000256" key="1">
    <source>
        <dbReference type="ARBA" id="ARBA00004123"/>
    </source>
</evidence>
<dbReference type="GO" id="GO:0007076">
    <property type="term" value="P:mitotic chromosome condensation"/>
    <property type="evidence" value="ECO:0007669"/>
    <property type="project" value="InterPro"/>
</dbReference>
<feature type="compositionally biased region" description="Basic residues" evidence="7">
    <location>
        <begin position="1631"/>
        <end position="1648"/>
    </location>
</feature>
<reference evidence="12" key="1">
    <citation type="submission" date="2023-01" db="EMBL/GenBank/DDBJ databases">
        <title>Key to firefly adult light organ development and bioluminescence: homeobox transcription factors regulate luciferase expression and transportation to peroxisome.</title>
        <authorList>
            <person name="Fu X."/>
        </authorList>
    </citation>
    <scope>NUCLEOTIDE SEQUENCE [LARGE SCALE GENOMIC DNA]</scope>
</reference>
<dbReference type="Pfam" id="PF12922">
    <property type="entry name" value="Cnd1_N"/>
    <property type="match status" value="1"/>
</dbReference>
<dbReference type="SUPFAM" id="SSF48371">
    <property type="entry name" value="ARM repeat"/>
    <property type="match status" value="1"/>
</dbReference>
<evidence type="ECO:0000259" key="9">
    <source>
        <dbReference type="Pfam" id="PF12717"/>
    </source>
</evidence>
<dbReference type="GO" id="GO:0005634">
    <property type="term" value="C:nucleus"/>
    <property type="evidence" value="ECO:0007669"/>
    <property type="project" value="UniProtKB-SubCell"/>
</dbReference>
<dbReference type="InterPro" id="IPR024324">
    <property type="entry name" value="Condensin_cplx_su1_N"/>
</dbReference>
<dbReference type="EMBL" id="JARPUR010000004">
    <property type="protein sequence ID" value="KAK4878019.1"/>
    <property type="molecule type" value="Genomic_DNA"/>
</dbReference>
<feature type="domain" description="Condensin complex subunit 1 N-terminal" evidence="10">
    <location>
        <begin position="423"/>
        <end position="573"/>
    </location>
</feature>
<evidence type="ECO:0000256" key="7">
    <source>
        <dbReference type="SAM" id="MobiDB-lite"/>
    </source>
</evidence>
<feature type="region of interest" description="Disordered" evidence="7">
    <location>
        <begin position="1271"/>
        <end position="1303"/>
    </location>
</feature>
<keyword evidence="8" id="KW-0472">Membrane</keyword>
<dbReference type="PANTHER" id="PTHR14222">
    <property type="entry name" value="CONDENSIN"/>
    <property type="match status" value="1"/>
</dbReference>
<feature type="transmembrane region" description="Helical" evidence="8">
    <location>
        <begin position="274"/>
        <end position="294"/>
    </location>
</feature>
<feature type="transmembrane region" description="Helical" evidence="8">
    <location>
        <begin position="306"/>
        <end position="323"/>
    </location>
</feature>
<evidence type="ECO:0000256" key="6">
    <source>
        <dbReference type="SAM" id="Coils"/>
    </source>
</evidence>
<dbReference type="GO" id="GO:0051301">
    <property type="term" value="P:cell division"/>
    <property type="evidence" value="ECO:0007669"/>
    <property type="project" value="UniProtKB-KW"/>
</dbReference>
<comment type="subcellular location">
    <subcellularLocation>
        <location evidence="1">Nucleus</location>
    </subcellularLocation>
</comment>
<feature type="domain" description="Condensin complex subunit 1 C-terminal" evidence="9">
    <location>
        <begin position="1390"/>
        <end position="1549"/>
    </location>
</feature>
<feature type="coiled-coil region" evidence="6">
    <location>
        <begin position="413"/>
        <end position="447"/>
    </location>
</feature>
<feature type="compositionally biased region" description="Basic residues" evidence="7">
    <location>
        <begin position="1668"/>
        <end position="1679"/>
    </location>
</feature>
<evidence type="ECO:0000256" key="8">
    <source>
        <dbReference type="SAM" id="Phobius"/>
    </source>
</evidence>
<feature type="compositionally biased region" description="Polar residues" evidence="7">
    <location>
        <begin position="1280"/>
        <end position="1289"/>
    </location>
</feature>
<keyword evidence="3" id="KW-0498">Mitosis</keyword>
<gene>
    <name evidence="11" type="ORF">RN001_010525</name>
</gene>
<evidence type="ECO:0000313" key="11">
    <source>
        <dbReference type="EMBL" id="KAK4878019.1"/>
    </source>
</evidence>
<dbReference type="InterPro" id="IPR016024">
    <property type="entry name" value="ARM-type_fold"/>
</dbReference>
<protein>
    <recommendedName>
        <fullName evidence="13">Condensin complex subunit 1</fullName>
    </recommendedName>
</protein>
<dbReference type="Proteomes" id="UP001353858">
    <property type="component" value="Unassembled WGS sequence"/>
</dbReference>
<dbReference type="InterPro" id="IPR032682">
    <property type="entry name" value="Cnd1_C"/>
</dbReference>
<dbReference type="GO" id="GO:0042393">
    <property type="term" value="F:histone binding"/>
    <property type="evidence" value="ECO:0007669"/>
    <property type="project" value="TreeGrafter"/>
</dbReference>
<keyword evidence="2" id="KW-0132">Cell division</keyword>
<keyword evidence="8" id="KW-0812">Transmembrane</keyword>
<feature type="transmembrane region" description="Helical" evidence="8">
    <location>
        <begin position="330"/>
        <end position="349"/>
    </location>
</feature>